<dbReference type="Proteomes" id="UP001240447">
    <property type="component" value="Unassembled WGS sequence"/>
</dbReference>
<accession>A0ABT9NIF0</accession>
<dbReference type="InterPro" id="IPR042070">
    <property type="entry name" value="PucR_C-HTH_sf"/>
</dbReference>
<evidence type="ECO:0000313" key="5">
    <source>
        <dbReference type="EMBL" id="MDP9820196.1"/>
    </source>
</evidence>
<dbReference type="InterPro" id="IPR051448">
    <property type="entry name" value="CdaR-like_regulators"/>
</dbReference>
<dbReference type="Pfam" id="PF17853">
    <property type="entry name" value="GGDEF_2"/>
    <property type="match status" value="1"/>
</dbReference>
<comment type="caution">
    <text evidence="5">The sequence shown here is derived from an EMBL/GenBank/DDBJ whole genome shotgun (WGS) entry which is preliminary data.</text>
</comment>
<name>A0ABT9NIF0_9ACTN</name>
<dbReference type="RefSeq" id="WP_181641403.1">
    <property type="nucleotide sequence ID" value="NZ_CCXJ01000019.1"/>
</dbReference>
<feature type="domain" description="PucR C-terminal helix-turn-helix" evidence="3">
    <location>
        <begin position="499"/>
        <end position="556"/>
    </location>
</feature>
<evidence type="ECO:0000313" key="6">
    <source>
        <dbReference type="Proteomes" id="UP001240447"/>
    </source>
</evidence>
<keyword evidence="6" id="KW-1185">Reference proteome</keyword>
<comment type="similarity">
    <text evidence="1">Belongs to the CdaR family.</text>
</comment>
<feature type="domain" description="Purine catabolism PurC-like" evidence="2">
    <location>
        <begin position="11"/>
        <end position="134"/>
    </location>
</feature>
<sequence length="562" mass="61699">MRDSYRVPVRDVLEVGGLLKSRILAGQGGQGRTITTVSIVEAPDVLDWVRPHTFVMTGGFPLRHLDPTGGLSTAGLCRFLSQLDDLEVAGLGVQFGTHLDELPPEVLELADELEFPIVSLPADVPFDQLFSQMMVDVAGVQNDVLQRTYELHALLEGLLLEGADVQRIAEQIASVLALGVLVTSVDGRQMAAVMTEEMRAELAEADLYDETGRFRVERIRTPAQTAGGGQLVAEPIVAAGNDLARLVAFAPEHAIGEDVRYALQRAASLLALQITQRQALNVVENKYRGDFLRDVLSGRSKNREHAEVYAVGLGWRLDMPCIVVAAQIDPQDPREEPASTRVRRAWQSRFHLAWTQVVGRESPAYPVADFGDEVVVILSLPEGREDLAAEPAAAVAELQQMVERIVRSVSGDRGGGRRPFSVGTSRLVRGFEQLPAAYQQARRATEVGRRFTGGSSTSHFDNLGIHRLIGLIPDIDELTVFAQDILGELAEETAQATELRTTLQVLLDHNLNVAEASRELLMHYNTMRYRIGKLEKILGPFTTDANLRLNVAVALEVHKIQQ</sequence>
<gene>
    <name evidence="5" type="ORF">J2S59_000005</name>
</gene>
<evidence type="ECO:0000259" key="3">
    <source>
        <dbReference type="Pfam" id="PF13556"/>
    </source>
</evidence>
<feature type="domain" description="CdaR GGDEF-like" evidence="4">
    <location>
        <begin position="302"/>
        <end position="446"/>
    </location>
</feature>
<evidence type="ECO:0000259" key="4">
    <source>
        <dbReference type="Pfam" id="PF17853"/>
    </source>
</evidence>
<evidence type="ECO:0000256" key="1">
    <source>
        <dbReference type="ARBA" id="ARBA00006754"/>
    </source>
</evidence>
<protein>
    <submittedName>
        <fullName evidence="5">Purine catabolism regulator</fullName>
    </submittedName>
</protein>
<dbReference type="Pfam" id="PF07905">
    <property type="entry name" value="PucR"/>
    <property type="match status" value="1"/>
</dbReference>
<dbReference type="InterPro" id="IPR025736">
    <property type="entry name" value="PucR_C-HTH_dom"/>
</dbReference>
<dbReference type="Pfam" id="PF13556">
    <property type="entry name" value="HTH_30"/>
    <property type="match status" value="1"/>
</dbReference>
<reference evidence="5 6" key="1">
    <citation type="submission" date="2023-07" db="EMBL/GenBank/DDBJ databases">
        <title>Sequencing the genomes of 1000 actinobacteria strains.</title>
        <authorList>
            <person name="Klenk H.-P."/>
        </authorList>
    </citation>
    <scope>NUCLEOTIDE SEQUENCE [LARGE SCALE GENOMIC DNA]</scope>
    <source>
        <strain evidence="5 6">GD13</strain>
    </source>
</reference>
<dbReference type="PANTHER" id="PTHR33744">
    <property type="entry name" value="CARBOHYDRATE DIACID REGULATOR"/>
    <property type="match status" value="1"/>
</dbReference>
<dbReference type="EMBL" id="JAUSQM010000001">
    <property type="protein sequence ID" value="MDP9820196.1"/>
    <property type="molecule type" value="Genomic_DNA"/>
</dbReference>
<dbReference type="InterPro" id="IPR012914">
    <property type="entry name" value="PucR_dom"/>
</dbReference>
<proteinExistence type="inferred from homology"/>
<organism evidence="5 6">
    <name type="scientific">Nocardioides massiliensis</name>
    <dbReference type="NCBI Taxonomy" id="1325935"/>
    <lineage>
        <taxon>Bacteria</taxon>
        <taxon>Bacillati</taxon>
        <taxon>Actinomycetota</taxon>
        <taxon>Actinomycetes</taxon>
        <taxon>Propionibacteriales</taxon>
        <taxon>Nocardioidaceae</taxon>
        <taxon>Nocardioides</taxon>
    </lineage>
</organism>
<evidence type="ECO:0000259" key="2">
    <source>
        <dbReference type="Pfam" id="PF07905"/>
    </source>
</evidence>
<dbReference type="PANTHER" id="PTHR33744:SF1">
    <property type="entry name" value="DNA-BINDING TRANSCRIPTIONAL ACTIVATOR ADER"/>
    <property type="match status" value="1"/>
</dbReference>
<dbReference type="Gene3D" id="1.10.10.2840">
    <property type="entry name" value="PucR C-terminal helix-turn-helix domain"/>
    <property type="match status" value="1"/>
</dbReference>
<dbReference type="InterPro" id="IPR041522">
    <property type="entry name" value="CdaR_GGDEF"/>
</dbReference>